<keyword evidence="4" id="KW-1185">Reference proteome</keyword>
<reference evidence="4" key="1">
    <citation type="journal article" date="2019" name="Int. J. Syst. Evol. Microbiol.">
        <title>The Global Catalogue of Microorganisms (GCM) 10K type strain sequencing project: providing services to taxonomists for standard genome sequencing and annotation.</title>
        <authorList>
            <consortium name="The Broad Institute Genomics Platform"/>
            <consortium name="The Broad Institute Genome Sequencing Center for Infectious Disease"/>
            <person name="Wu L."/>
            <person name="Ma J."/>
        </authorList>
    </citation>
    <scope>NUCLEOTIDE SEQUENCE [LARGE SCALE GENOMIC DNA]</scope>
    <source>
        <strain evidence="4">JCM 16343</strain>
    </source>
</reference>
<protein>
    <submittedName>
        <fullName evidence="3">LTA synthase family protein</fullName>
    </submittedName>
</protein>
<accession>A0ABP3F8V1</accession>
<dbReference type="RefSeq" id="WP_343776911.1">
    <property type="nucleotide sequence ID" value="NZ_BAAAFR010000001.1"/>
</dbReference>
<proteinExistence type="predicted"/>
<feature type="domain" description="Sulfatase N-terminal" evidence="2">
    <location>
        <begin position="266"/>
        <end position="434"/>
    </location>
</feature>
<dbReference type="InterPro" id="IPR000917">
    <property type="entry name" value="Sulfatase_N"/>
</dbReference>
<dbReference type="Gene3D" id="3.40.720.10">
    <property type="entry name" value="Alkaline Phosphatase, subunit A"/>
    <property type="match status" value="1"/>
</dbReference>
<dbReference type="EMBL" id="BAAAFR010000001">
    <property type="protein sequence ID" value="GAA0308466.1"/>
    <property type="molecule type" value="Genomic_DNA"/>
</dbReference>
<evidence type="ECO:0000259" key="2">
    <source>
        <dbReference type="Pfam" id="PF00884"/>
    </source>
</evidence>
<keyword evidence="1" id="KW-0812">Transmembrane</keyword>
<evidence type="ECO:0000313" key="4">
    <source>
        <dbReference type="Proteomes" id="UP001501787"/>
    </source>
</evidence>
<keyword evidence="1" id="KW-0472">Membrane</keyword>
<evidence type="ECO:0000256" key="1">
    <source>
        <dbReference type="SAM" id="Phobius"/>
    </source>
</evidence>
<organism evidence="3 4">
    <name type="scientific">Psychrobacter aestuarii</name>
    <dbReference type="NCBI Taxonomy" id="556327"/>
    <lineage>
        <taxon>Bacteria</taxon>
        <taxon>Pseudomonadati</taxon>
        <taxon>Pseudomonadota</taxon>
        <taxon>Gammaproteobacteria</taxon>
        <taxon>Moraxellales</taxon>
        <taxon>Moraxellaceae</taxon>
        <taxon>Psychrobacter</taxon>
    </lineage>
</organism>
<feature type="transmembrane region" description="Helical" evidence="1">
    <location>
        <begin position="100"/>
        <end position="117"/>
    </location>
</feature>
<feature type="transmembrane region" description="Helical" evidence="1">
    <location>
        <begin position="12"/>
        <end position="28"/>
    </location>
</feature>
<dbReference type="Pfam" id="PF00884">
    <property type="entry name" value="Sulfatase"/>
    <property type="match status" value="1"/>
</dbReference>
<evidence type="ECO:0000313" key="3">
    <source>
        <dbReference type="EMBL" id="GAA0308466.1"/>
    </source>
</evidence>
<dbReference type="SUPFAM" id="SSF53649">
    <property type="entry name" value="Alkaline phosphatase-like"/>
    <property type="match status" value="1"/>
</dbReference>
<name>A0ABP3F8V1_9GAMM</name>
<feature type="transmembrane region" description="Helical" evidence="1">
    <location>
        <begin position="59"/>
        <end position="80"/>
    </location>
</feature>
<keyword evidence="1" id="KW-1133">Transmembrane helix</keyword>
<dbReference type="Proteomes" id="UP001501787">
    <property type="component" value="Unassembled WGS sequence"/>
</dbReference>
<sequence>MISRKINLREVLFSILIVILPNLFFWYLCHNLGLHRVFINIDYFIPIAFLYWNKKFTFFILYIFVFFIDFLLIFGQIFPIIRVYDLLYLMKFSLLTSNVYKTYGLIVFSFLIFYIYFGYKFYRKIDKKLILMSFNVFIFVYAIDINIFEEYSGKFWKPKSSLVSSLTVDYYNYNNSGFIGNYHIFGKPFSELKVTGASSSIWKDKDIRYDKVLLIVNESWGVPINDDIQKNILSPVIDNISVKKTIRKNIDFDGFTIAGELRELCQKSPLHFNLKNQETGFEDCIPHFYKEKGYKTIAIHGALGLMYDRKYWYPRVGFEEILFRDKGLNLKDSFCYSFPGNCDSDIAGVVLKKARENKKFFMYWLTLNTHSDYDIRDLKVDYMNCNEYNLDERSASCRNIKLQKQFFYNLSKIISDDAFKGTNVIIVGDHTPPIILKEKNIFIEKKVPVFSFVIE</sequence>
<feature type="transmembrane region" description="Helical" evidence="1">
    <location>
        <begin position="34"/>
        <end position="52"/>
    </location>
</feature>
<dbReference type="InterPro" id="IPR017850">
    <property type="entry name" value="Alkaline_phosphatase_core_sf"/>
</dbReference>
<gene>
    <name evidence="3" type="ORF">GCM10009129_01970</name>
</gene>
<comment type="caution">
    <text evidence="3">The sequence shown here is derived from an EMBL/GenBank/DDBJ whole genome shotgun (WGS) entry which is preliminary data.</text>
</comment>
<feature type="transmembrane region" description="Helical" evidence="1">
    <location>
        <begin position="129"/>
        <end position="148"/>
    </location>
</feature>